<dbReference type="GO" id="GO:0046983">
    <property type="term" value="F:protein dimerization activity"/>
    <property type="evidence" value="ECO:0007669"/>
    <property type="project" value="InterPro"/>
</dbReference>
<dbReference type="PRINTS" id="PR00404">
    <property type="entry name" value="MADSDOMAIN"/>
</dbReference>
<dbReference type="EMBL" id="CM017322">
    <property type="protein sequence ID" value="KAE8008178.1"/>
    <property type="molecule type" value="Genomic_DNA"/>
</dbReference>
<evidence type="ECO:0000256" key="2">
    <source>
        <dbReference type="ARBA" id="ARBA00023015"/>
    </source>
</evidence>
<gene>
    <name evidence="8" type="ORF">FH972_004715</name>
</gene>
<evidence type="ECO:0000313" key="9">
    <source>
        <dbReference type="Proteomes" id="UP000327013"/>
    </source>
</evidence>
<dbReference type="GO" id="GO:0000978">
    <property type="term" value="F:RNA polymerase II cis-regulatory region sequence-specific DNA binding"/>
    <property type="evidence" value="ECO:0007669"/>
    <property type="project" value="TreeGrafter"/>
</dbReference>
<evidence type="ECO:0000256" key="3">
    <source>
        <dbReference type="ARBA" id="ARBA00023125"/>
    </source>
</evidence>
<accession>A0A5N6QNW7</accession>
<dbReference type="SMART" id="SM00432">
    <property type="entry name" value="MADS"/>
    <property type="match status" value="1"/>
</dbReference>
<dbReference type="InterPro" id="IPR002100">
    <property type="entry name" value="TF_MADSbox"/>
</dbReference>
<evidence type="ECO:0000256" key="1">
    <source>
        <dbReference type="ARBA" id="ARBA00004123"/>
    </source>
</evidence>
<dbReference type="PANTHER" id="PTHR11945:SF782">
    <property type="entry name" value="OS11G0229900 PROTEIN"/>
    <property type="match status" value="1"/>
</dbReference>
<dbReference type="PANTHER" id="PTHR11945">
    <property type="entry name" value="MADS BOX PROTEIN"/>
    <property type="match status" value="1"/>
</dbReference>
<dbReference type="GO" id="GO:0005634">
    <property type="term" value="C:nucleus"/>
    <property type="evidence" value="ECO:0007669"/>
    <property type="project" value="UniProtKB-SubCell"/>
</dbReference>
<dbReference type="FunFam" id="3.40.1810.10:FF:000006">
    <property type="entry name" value="Agamous-like MADS-box protein AGL62"/>
    <property type="match status" value="1"/>
</dbReference>
<evidence type="ECO:0000256" key="4">
    <source>
        <dbReference type="ARBA" id="ARBA00023163"/>
    </source>
</evidence>
<keyword evidence="5" id="KW-0539">Nucleus</keyword>
<dbReference type="InterPro" id="IPR036879">
    <property type="entry name" value="TF_MADSbox_sf"/>
</dbReference>
<keyword evidence="6" id="KW-0175">Coiled coil</keyword>
<evidence type="ECO:0000313" key="8">
    <source>
        <dbReference type="EMBL" id="KAE8008178.1"/>
    </source>
</evidence>
<dbReference type="PROSITE" id="PS50066">
    <property type="entry name" value="MADS_BOX_2"/>
    <property type="match status" value="1"/>
</dbReference>
<protein>
    <recommendedName>
        <fullName evidence="7">MADS-box domain-containing protein</fullName>
    </recommendedName>
</protein>
<dbReference type="Pfam" id="PF00319">
    <property type="entry name" value="SRF-TF"/>
    <property type="match status" value="1"/>
</dbReference>
<dbReference type="Gene3D" id="3.40.1810.10">
    <property type="entry name" value="Transcription factor, MADS-box"/>
    <property type="match status" value="1"/>
</dbReference>
<feature type="domain" description="MADS-box" evidence="7">
    <location>
        <begin position="12"/>
        <end position="72"/>
    </location>
</feature>
<name>A0A5N6QNW7_9ROSI</name>
<keyword evidence="9" id="KW-1185">Reference proteome</keyword>
<dbReference type="Proteomes" id="UP000327013">
    <property type="component" value="Chromosome 2"/>
</dbReference>
<dbReference type="SUPFAM" id="SSF55455">
    <property type="entry name" value="SRF-like"/>
    <property type="match status" value="1"/>
</dbReference>
<evidence type="ECO:0000256" key="6">
    <source>
        <dbReference type="SAM" id="Coils"/>
    </source>
</evidence>
<comment type="subcellular location">
    <subcellularLocation>
        <location evidence="1">Nucleus</location>
    </subcellularLocation>
</comment>
<evidence type="ECO:0000256" key="5">
    <source>
        <dbReference type="ARBA" id="ARBA00023242"/>
    </source>
</evidence>
<dbReference type="AlphaFoldDB" id="A0A5N6QNW7"/>
<reference evidence="8 9" key="1">
    <citation type="submission" date="2019-06" db="EMBL/GenBank/DDBJ databases">
        <title>A chromosomal-level reference genome of Carpinus fangiana (Coryloideae, Betulaceae).</title>
        <authorList>
            <person name="Yang X."/>
            <person name="Wang Z."/>
            <person name="Zhang L."/>
            <person name="Hao G."/>
            <person name="Liu J."/>
            <person name="Yang Y."/>
        </authorList>
    </citation>
    <scope>NUCLEOTIDE SEQUENCE [LARGE SCALE GENOMIC DNA]</scope>
    <source>
        <strain evidence="8">Cfa_2016G</strain>
        <tissue evidence="8">Leaf</tissue>
    </source>
</reference>
<keyword evidence="4" id="KW-0804">Transcription</keyword>
<sequence length="231" mass="25227">MDSKEKTKKTSQGRKKIEIKQLTNRSAQHVTFSKRRSGLFKKASELCVLTGAEIAIITESPGAKLFCFGHPNADTVLDRFLGGSSSHAGSSASTADAANPLPVEEFNRQYEESLKELEAERRRLAVAEEVKKTGNNRFLWEEPMDYMGLEELEQYLAAMKEMRSRLAAKANDHQSRNIASSMMLQPSYSYGVDNVGAGNLQFGNLSWVVGGADNVGANGFGLGFGGQGHCN</sequence>
<proteinExistence type="predicted"/>
<keyword evidence="3" id="KW-0238">DNA-binding</keyword>
<dbReference type="OrthoDB" id="1896642at2759"/>
<keyword evidence="2" id="KW-0805">Transcription regulation</keyword>
<organism evidence="8 9">
    <name type="scientific">Carpinus fangiana</name>
    <dbReference type="NCBI Taxonomy" id="176857"/>
    <lineage>
        <taxon>Eukaryota</taxon>
        <taxon>Viridiplantae</taxon>
        <taxon>Streptophyta</taxon>
        <taxon>Embryophyta</taxon>
        <taxon>Tracheophyta</taxon>
        <taxon>Spermatophyta</taxon>
        <taxon>Magnoliopsida</taxon>
        <taxon>eudicotyledons</taxon>
        <taxon>Gunneridae</taxon>
        <taxon>Pentapetalae</taxon>
        <taxon>rosids</taxon>
        <taxon>fabids</taxon>
        <taxon>Fagales</taxon>
        <taxon>Betulaceae</taxon>
        <taxon>Carpinus</taxon>
    </lineage>
</organism>
<evidence type="ECO:0000259" key="7">
    <source>
        <dbReference type="PROSITE" id="PS50066"/>
    </source>
</evidence>
<dbReference type="GO" id="GO:0000981">
    <property type="term" value="F:DNA-binding transcription factor activity, RNA polymerase II-specific"/>
    <property type="evidence" value="ECO:0007669"/>
    <property type="project" value="TreeGrafter"/>
</dbReference>
<feature type="coiled-coil region" evidence="6">
    <location>
        <begin position="103"/>
        <end position="172"/>
    </location>
</feature>